<dbReference type="GO" id="GO:0051864">
    <property type="term" value="F:histone H3K36 demethylase activity"/>
    <property type="evidence" value="ECO:0007669"/>
    <property type="project" value="TreeGrafter"/>
</dbReference>
<protein>
    <submittedName>
        <fullName evidence="5">Cupin domain-containing protein</fullName>
    </submittedName>
</protein>
<keyword evidence="3" id="KW-0408">Iron</keyword>
<evidence type="ECO:0000256" key="1">
    <source>
        <dbReference type="ARBA" id="ARBA00001954"/>
    </source>
</evidence>
<dbReference type="InterPro" id="IPR003347">
    <property type="entry name" value="JmjC_dom"/>
</dbReference>
<dbReference type="Pfam" id="PF08007">
    <property type="entry name" value="JmjC_2"/>
    <property type="match status" value="1"/>
</dbReference>
<dbReference type="RefSeq" id="WP_369144386.1">
    <property type="nucleotide sequence ID" value="NZ_CP163444.1"/>
</dbReference>
<dbReference type="PANTHER" id="PTHR13096">
    <property type="entry name" value="MINA53 MYC INDUCED NUCLEAR ANTIGEN"/>
    <property type="match status" value="1"/>
</dbReference>
<dbReference type="GO" id="GO:0032453">
    <property type="term" value="F:histone H3K4 demethylase activity"/>
    <property type="evidence" value="ECO:0007669"/>
    <property type="project" value="TreeGrafter"/>
</dbReference>
<evidence type="ECO:0000259" key="4">
    <source>
        <dbReference type="PROSITE" id="PS51184"/>
    </source>
</evidence>
<dbReference type="AlphaFoldDB" id="A0AB39SYI6"/>
<comment type="cofactor">
    <cofactor evidence="1">
        <name>Fe(2+)</name>
        <dbReference type="ChEBI" id="CHEBI:29033"/>
    </cofactor>
</comment>
<organism evidence="5">
    <name type="scientific">Streptomyces sp. R44</name>
    <dbReference type="NCBI Taxonomy" id="3238633"/>
    <lineage>
        <taxon>Bacteria</taxon>
        <taxon>Bacillati</taxon>
        <taxon>Actinomycetota</taxon>
        <taxon>Actinomycetes</taxon>
        <taxon>Kitasatosporales</taxon>
        <taxon>Streptomycetaceae</taxon>
        <taxon>Streptomyces</taxon>
    </lineage>
</organism>
<proteinExistence type="predicted"/>
<evidence type="ECO:0000313" key="5">
    <source>
        <dbReference type="EMBL" id="XDQ71707.1"/>
    </source>
</evidence>
<dbReference type="InterPro" id="IPR039994">
    <property type="entry name" value="NO66-like"/>
</dbReference>
<dbReference type="PROSITE" id="PS51184">
    <property type="entry name" value="JMJC"/>
    <property type="match status" value="1"/>
</dbReference>
<name>A0AB39SYI6_9ACTN</name>
<dbReference type="SUPFAM" id="SSF51197">
    <property type="entry name" value="Clavaminate synthase-like"/>
    <property type="match status" value="1"/>
</dbReference>
<sequence>MALADLVDDVPEILKNWPDRPKLFHRDPAALARLWSLDEVEELVDAECLPARNVVLLKDGKVLERYTYIDGEMPRPGTIRAHLDVGGTVSVRQLQTVKPSLSVLRREIQDETGCLVHVNAYLTPPGAQGLKYHYDPYVTLIVQLSGRKAWPLQPPFVEHPMTEHGNFLERGFTLDERRYLAHTAPAQTFTLEPGDVFWLPRGYVHSPYTEGDEPSLHLTFALKERTFHWLASEMTREVLSQALVDPALRAEIPPSDLLSTPDAAIRWTREYLIGALLLLESGHVAEVARKAAARAGQ</sequence>
<dbReference type="GO" id="GO:0046872">
    <property type="term" value="F:metal ion binding"/>
    <property type="evidence" value="ECO:0007669"/>
    <property type="project" value="UniProtKB-KW"/>
</dbReference>
<dbReference type="EMBL" id="CP163444">
    <property type="protein sequence ID" value="XDQ71707.1"/>
    <property type="molecule type" value="Genomic_DNA"/>
</dbReference>
<feature type="domain" description="JmjC" evidence="4">
    <location>
        <begin position="87"/>
        <end position="239"/>
    </location>
</feature>
<evidence type="ECO:0000256" key="2">
    <source>
        <dbReference type="ARBA" id="ARBA00022723"/>
    </source>
</evidence>
<evidence type="ECO:0000256" key="3">
    <source>
        <dbReference type="ARBA" id="ARBA00023004"/>
    </source>
</evidence>
<dbReference type="CDD" id="cd02208">
    <property type="entry name" value="cupin_RmlC-like"/>
    <property type="match status" value="1"/>
</dbReference>
<accession>A0AB39SYI6</accession>
<keyword evidence="2" id="KW-0479">Metal-binding</keyword>
<dbReference type="PANTHER" id="PTHR13096:SF8">
    <property type="entry name" value="RIBOSOMAL OXYGENASE 1"/>
    <property type="match status" value="1"/>
</dbReference>
<reference evidence="5" key="1">
    <citation type="submission" date="2024-07" db="EMBL/GenBank/DDBJ databases">
        <authorList>
            <person name="Yu S.T."/>
        </authorList>
    </citation>
    <scope>NUCLEOTIDE SEQUENCE</scope>
    <source>
        <strain evidence="5">R44</strain>
    </source>
</reference>
<dbReference type="Gene3D" id="2.60.120.650">
    <property type="entry name" value="Cupin"/>
    <property type="match status" value="1"/>
</dbReference>
<gene>
    <name evidence="5" type="ORF">AB5J54_14780</name>
</gene>